<proteinExistence type="predicted"/>
<dbReference type="Proteomes" id="UP001597206">
    <property type="component" value="Unassembled WGS sequence"/>
</dbReference>
<dbReference type="EMBL" id="JBHTLN010000001">
    <property type="protein sequence ID" value="MFD1120893.1"/>
    <property type="molecule type" value="Genomic_DNA"/>
</dbReference>
<protein>
    <recommendedName>
        <fullName evidence="3">Glyoxalase/bleomycin resistance/dioxygenase family protein</fullName>
    </recommendedName>
</protein>
<dbReference type="RefSeq" id="WP_379028819.1">
    <property type="nucleotide sequence ID" value="NZ_JBHTLN010000001.1"/>
</dbReference>
<sequence length="121" mass="13235">MQAQPIAAVMIHVSSVPEALNWYQQLFPNAQRQRLAADNFEYLSLDGISLEFVPADEKVGSGPAGSVVYWFVPKLNLALAHAQIIGAKLYRGPLHIENGYAICQLQDPWGNCIGLRGLASD</sequence>
<reference evidence="2" key="1">
    <citation type="journal article" date="2019" name="Int. J. Syst. Evol. Microbiol.">
        <title>The Global Catalogue of Microorganisms (GCM) 10K type strain sequencing project: providing services to taxonomists for standard genome sequencing and annotation.</title>
        <authorList>
            <consortium name="The Broad Institute Genomics Platform"/>
            <consortium name="The Broad Institute Genome Sequencing Center for Infectious Disease"/>
            <person name="Wu L."/>
            <person name="Ma J."/>
        </authorList>
    </citation>
    <scope>NUCLEOTIDE SEQUENCE [LARGE SCALE GENOMIC DNA]</scope>
    <source>
        <strain evidence="2">CCUG 58411</strain>
    </source>
</reference>
<keyword evidence="2" id="KW-1185">Reference proteome</keyword>
<accession>A0ABW3P712</accession>
<dbReference type="SUPFAM" id="SSF54593">
    <property type="entry name" value="Glyoxalase/Bleomycin resistance protein/Dihydroxybiphenyl dioxygenase"/>
    <property type="match status" value="1"/>
</dbReference>
<evidence type="ECO:0000313" key="2">
    <source>
        <dbReference type="Proteomes" id="UP001597206"/>
    </source>
</evidence>
<dbReference type="InterPro" id="IPR029068">
    <property type="entry name" value="Glyas_Bleomycin-R_OHBP_Dase"/>
</dbReference>
<evidence type="ECO:0008006" key="3">
    <source>
        <dbReference type="Google" id="ProtNLM"/>
    </source>
</evidence>
<gene>
    <name evidence="1" type="ORF">ACFQ2T_00110</name>
</gene>
<comment type="caution">
    <text evidence="1">The sequence shown here is derived from an EMBL/GenBank/DDBJ whole genome shotgun (WGS) entry which is preliminary data.</text>
</comment>
<organism evidence="1 2">
    <name type="scientific">Methylophilus flavus</name>
    <dbReference type="NCBI Taxonomy" id="640084"/>
    <lineage>
        <taxon>Bacteria</taxon>
        <taxon>Pseudomonadati</taxon>
        <taxon>Pseudomonadota</taxon>
        <taxon>Betaproteobacteria</taxon>
        <taxon>Nitrosomonadales</taxon>
        <taxon>Methylophilaceae</taxon>
        <taxon>Methylophilus</taxon>
    </lineage>
</organism>
<evidence type="ECO:0000313" key="1">
    <source>
        <dbReference type="EMBL" id="MFD1120893.1"/>
    </source>
</evidence>
<name>A0ABW3P712_9PROT</name>
<dbReference type="Gene3D" id="3.10.180.10">
    <property type="entry name" value="2,3-Dihydroxybiphenyl 1,2-Dioxygenase, domain 1"/>
    <property type="match status" value="1"/>
</dbReference>